<reference evidence="1 2" key="1">
    <citation type="submission" date="2019-07" db="EMBL/GenBank/DDBJ databases">
        <authorList>
            <person name="Tomko B.E."/>
            <person name="Krukonis G.P."/>
            <person name="Delesalle V.A."/>
        </authorList>
    </citation>
    <scope>NUCLEOTIDE SEQUENCE [LARGE SCALE GENOMIC DNA]</scope>
</reference>
<dbReference type="Proteomes" id="UP000325623">
    <property type="component" value="Segment"/>
</dbReference>
<accession>A0A5P8PHS9</accession>
<dbReference type="EMBL" id="MN176219">
    <property type="protein sequence ID" value="QFR56282.1"/>
    <property type="molecule type" value="Genomic_DNA"/>
</dbReference>
<gene>
    <name evidence="1" type="primary">69</name>
    <name evidence="1" type="ORF">000TH010_69</name>
</gene>
<organism evidence="1 2">
    <name type="scientific">Bacillus phage 000TH010</name>
    <dbReference type="NCBI Taxonomy" id="2601652"/>
    <lineage>
        <taxon>Viruses</taxon>
        <taxon>Duplodnaviria</taxon>
        <taxon>Heunggongvirae</taxon>
        <taxon>Uroviricota</taxon>
        <taxon>Caudoviricetes</taxon>
        <taxon>Trautnerviridae</taxon>
        <taxon>Polsinellivirinae</taxon>
        <taxon>Rivavirus</taxon>
        <taxon>Rivavirus rv000TH010</taxon>
    </lineage>
</organism>
<proteinExistence type="predicted"/>
<keyword evidence="2" id="KW-1185">Reference proteome</keyword>
<sequence length="56" mass="6462">MKKRYTYDDLFVIADMYKAGCKAEEIAQRLKRTTGAIQFKIHQMRHDGTLEALAGE</sequence>
<name>A0A5P8PHS9_9CAUD</name>
<dbReference type="GeneID" id="77850604"/>
<evidence type="ECO:0000313" key="1">
    <source>
        <dbReference type="EMBL" id="QFR56282.1"/>
    </source>
</evidence>
<dbReference type="RefSeq" id="YP_010644380.1">
    <property type="nucleotide sequence ID" value="NC_070624.1"/>
</dbReference>
<evidence type="ECO:0000313" key="2">
    <source>
        <dbReference type="Proteomes" id="UP000325623"/>
    </source>
</evidence>
<dbReference type="KEGG" id="vg:77850604"/>
<protein>
    <submittedName>
        <fullName evidence="1">Uncharacterized protein</fullName>
    </submittedName>
</protein>